<accession>A0A9E1GLD2</accession>
<dbReference type="AlphaFoldDB" id="A0A9E1GLD2"/>
<dbReference type="Proteomes" id="UP000811365">
    <property type="component" value="Unassembled WGS sequence"/>
</dbReference>
<evidence type="ECO:0000313" key="2">
    <source>
        <dbReference type="Proteomes" id="UP000811365"/>
    </source>
</evidence>
<organism evidence="1 2">
    <name type="scientific">Faecalibacterium prausnitzii</name>
    <dbReference type="NCBI Taxonomy" id="853"/>
    <lineage>
        <taxon>Bacteria</taxon>
        <taxon>Bacillati</taxon>
        <taxon>Bacillota</taxon>
        <taxon>Clostridia</taxon>
        <taxon>Eubacteriales</taxon>
        <taxon>Oscillospiraceae</taxon>
        <taxon>Faecalibacterium</taxon>
    </lineage>
</organism>
<sequence>MAEILLNFFDNIILATAVEEVVPAVGFFKDRYFPTGAGDIFKADKVITEYRDGDRKLAAFVAPRVGDIPMTRSGYEITSIKPAYIAPSRLLTLDELTKRGFGEAIYPGMDEQQRAARLLVDDMADMDARITRREEWMAAQTMINNGCDMVEYIDDVTQGDTKQVRFFTGEKSNHLYTVAKKWNETGGDYRSDVRNMCRMLSSRGLPAADLVLGTDAADYILTDEATQRLLDKNSGIITGEIRQQLSKYDGVVLMGTLNFGGFMLTVFSVDETYSDDHGLTKKYFPADAAMVTAPNCGHMMYGSITQMDYGQVNYSTYAAKRVPKFVVDQDKDTRKLRLGCRPLAAPKNKNPYIFAANVVG</sequence>
<comment type="caution">
    <text evidence="1">The sequence shown here is derived from an EMBL/GenBank/DDBJ whole genome shotgun (WGS) entry which is preliminary data.</text>
</comment>
<protein>
    <submittedName>
        <fullName evidence="1">Major capsid protein</fullName>
    </submittedName>
</protein>
<gene>
    <name evidence="1" type="ORF">KH315_10025</name>
</gene>
<dbReference type="Gene3D" id="3.30.1930.10">
    <property type="entry name" value="capsid protein of prophage domain"/>
    <property type="match status" value="1"/>
</dbReference>
<dbReference type="Pfam" id="PF03864">
    <property type="entry name" value="Phage_cap_E"/>
    <property type="match status" value="1"/>
</dbReference>
<evidence type="ECO:0000313" key="1">
    <source>
        <dbReference type="EMBL" id="MBS6622480.1"/>
    </source>
</evidence>
<dbReference type="Gene3D" id="3.15.30.10">
    <property type="entry name" value="putative capsid protein of prophage domain like"/>
    <property type="match status" value="1"/>
</dbReference>
<proteinExistence type="predicted"/>
<name>A0A9E1GLD2_9FIRM</name>
<dbReference type="EMBL" id="JAGZYH010000036">
    <property type="protein sequence ID" value="MBS6622480.1"/>
    <property type="molecule type" value="Genomic_DNA"/>
</dbReference>
<reference evidence="1" key="1">
    <citation type="submission" date="2021-02" db="EMBL/GenBank/DDBJ databases">
        <title>Infant gut strain persistence is associated with maternal origin, phylogeny, and functional potential including surface adhesion and iron acquisition.</title>
        <authorList>
            <person name="Lou Y.C."/>
        </authorList>
    </citation>
    <scope>NUCLEOTIDE SEQUENCE</scope>
    <source>
        <strain evidence="1">L2_039_000G1_dasL2_039_000G1_maxbin2.maxbin.077</strain>
    </source>
</reference>
<dbReference type="InterPro" id="IPR005564">
    <property type="entry name" value="Major_capsid_GpE"/>
</dbReference>